<comment type="caution">
    <text evidence="5">The sequence shown here is derived from an EMBL/GenBank/DDBJ whole genome shotgun (WGS) entry which is preliminary data.</text>
</comment>
<evidence type="ECO:0000256" key="1">
    <source>
        <dbReference type="ARBA" id="ARBA00000085"/>
    </source>
</evidence>
<dbReference type="AlphaFoldDB" id="A0A011TN31"/>
<dbReference type="SUPFAM" id="SSF55874">
    <property type="entry name" value="ATPase domain of HSP90 chaperone/DNA topoisomerase II/histidine kinase"/>
    <property type="match status" value="1"/>
</dbReference>
<dbReference type="InterPro" id="IPR003594">
    <property type="entry name" value="HATPase_dom"/>
</dbReference>
<keyword evidence="6" id="KW-0808">Transferase</keyword>
<dbReference type="Pfam" id="PF02518">
    <property type="entry name" value="HATPase_c"/>
    <property type="match status" value="1"/>
</dbReference>
<evidence type="ECO:0000313" key="5">
    <source>
        <dbReference type="EMBL" id="EXL05442.1"/>
    </source>
</evidence>
<dbReference type="PROSITE" id="PS50109">
    <property type="entry name" value="HIS_KIN"/>
    <property type="match status" value="1"/>
</dbReference>
<dbReference type="eggNOG" id="COG4191">
    <property type="taxonomic scope" value="Bacteria"/>
</dbReference>
<keyword evidence="8" id="KW-1185">Reference proteome</keyword>
<dbReference type="EMBL" id="JENY01000019">
    <property type="protein sequence ID" value="EXL05442.1"/>
    <property type="molecule type" value="Genomic_DNA"/>
</dbReference>
<dbReference type="PRINTS" id="PR00344">
    <property type="entry name" value="BCTRLSENSOR"/>
</dbReference>
<evidence type="ECO:0000256" key="2">
    <source>
        <dbReference type="ARBA" id="ARBA00012438"/>
    </source>
</evidence>
<dbReference type="SMART" id="SM00387">
    <property type="entry name" value="HATPase_c"/>
    <property type="match status" value="1"/>
</dbReference>
<organism evidence="5 7">
    <name type="scientific">Aquamicrobium defluvii</name>
    <dbReference type="NCBI Taxonomy" id="69279"/>
    <lineage>
        <taxon>Bacteria</taxon>
        <taxon>Pseudomonadati</taxon>
        <taxon>Pseudomonadota</taxon>
        <taxon>Alphaproteobacteria</taxon>
        <taxon>Hyphomicrobiales</taxon>
        <taxon>Phyllobacteriaceae</taxon>
        <taxon>Aquamicrobium</taxon>
    </lineage>
</organism>
<proteinExistence type="predicted"/>
<dbReference type="RefSeq" id="WP_035027504.1">
    <property type="nucleotide sequence ID" value="NZ_KK073891.1"/>
</dbReference>
<reference evidence="6 8" key="2">
    <citation type="submission" date="2019-03" db="EMBL/GenBank/DDBJ databases">
        <title>Genomic Encyclopedia of Type Strains, Phase IV (KMG-IV): sequencing the most valuable type-strain genomes for metagenomic binning, comparative biology and taxonomic classification.</title>
        <authorList>
            <person name="Goeker M."/>
        </authorList>
    </citation>
    <scope>NUCLEOTIDE SEQUENCE [LARGE SCALE GENOMIC DNA]</scope>
    <source>
        <strain evidence="6 8">DSM 11603</strain>
    </source>
</reference>
<evidence type="ECO:0000259" key="4">
    <source>
        <dbReference type="PROSITE" id="PS50109"/>
    </source>
</evidence>
<dbReference type="InterPro" id="IPR004358">
    <property type="entry name" value="Sig_transdc_His_kin-like_C"/>
</dbReference>
<dbReference type="PANTHER" id="PTHR43547">
    <property type="entry name" value="TWO-COMPONENT HISTIDINE KINASE"/>
    <property type="match status" value="1"/>
</dbReference>
<keyword evidence="3" id="KW-0597">Phosphoprotein</keyword>
<gene>
    <name evidence="5" type="ORF">BG36_07030</name>
    <name evidence="6" type="ORF">DES43_1101</name>
</gene>
<evidence type="ECO:0000256" key="3">
    <source>
        <dbReference type="ARBA" id="ARBA00022553"/>
    </source>
</evidence>
<evidence type="ECO:0000313" key="7">
    <source>
        <dbReference type="Proteomes" id="UP000019849"/>
    </source>
</evidence>
<dbReference type="STRING" id="69279.BG36_07030"/>
<dbReference type="Proteomes" id="UP000019849">
    <property type="component" value="Unassembled WGS sequence"/>
</dbReference>
<reference evidence="5 7" key="1">
    <citation type="submission" date="2014-02" db="EMBL/GenBank/DDBJ databases">
        <title>Aquamicrobium defluvii Genome sequencing.</title>
        <authorList>
            <person name="Wang X."/>
        </authorList>
    </citation>
    <scope>NUCLEOTIDE SEQUENCE [LARGE SCALE GENOMIC DNA]</scope>
    <source>
        <strain evidence="5 7">W13Z1</strain>
    </source>
</reference>
<protein>
    <recommendedName>
        <fullName evidence="2">histidine kinase</fullName>
        <ecNumber evidence="2">2.7.13.3</ecNumber>
    </recommendedName>
</protein>
<dbReference type="OrthoDB" id="9785252at2"/>
<name>A0A011TN31_9HYPH</name>
<dbReference type="InterPro" id="IPR036890">
    <property type="entry name" value="HATPase_C_sf"/>
</dbReference>
<evidence type="ECO:0000313" key="6">
    <source>
        <dbReference type="EMBL" id="TDR35195.1"/>
    </source>
</evidence>
<dbReference type="Proteomes" id="UP000294958">
    <property type="component" value="Unassembled WGS sequence"/>
</dbReference>
<dbReference type="PANTHER" id="PTHR43547:SF2">
    <property type="entry name" value="HYBRID SIGNAL TRANSDUCTION HISTIDINE KINASE C"/>
    <property type="match status" value="1"/>
</dbReference>
<accession>A0A011TN31</accession>
<dbReference type="HOGENOM" id="CLU_000445_89_31_5"/>
<evidence type="ECO:0000313" key="8">
    <source>
        <dbReference type="Proteomes" id="UP000294958"/>
    </source>
</evidence>
<dbReference type="PATRIC" id="fig|69279.3.peg.2794"/>
<dbReference type="GO" id="GO:0000155">
    <property type="term" value="F:phosphorelay sensor kinase activity"/>
    <property type="evidence" value="ECO:0007669"/>
    <property type="project" value="TreeGrafter"/>
</dbReference>
<dbReference type="Gene3D" id="3.30.565.10">
    <property type="entry name" value="Histidine kinase-like ATPase, C-terminal domain"/>
    <property type="match status" value="1"/>
</dbReference>
<sequence length="127" mass="13414">MDYDNAFEPDAAIVSDAALRQVLFNLFDNAMEAPPVWAGFSISRQEGKLVVVVRDSGPGFRPEMLESFGKPCQSSKRRPGSGPGLFLVVNAVRKLGGMVSACNNTGKGASVTVTLPLAALSRTGRDG</sequence>
<feature type="domain" description="Histidine kinase" evidence="4">
    <location>
        <begin position="1"/>
        <end position="119"/>
    </location>
</feature>
<dbReference type="EC" id="2.7.13.3" evidence="2"/>
<dbReference type="InterPro" id="IPR005467">
    <property type="entry name" value="His_kinase_dom"/>
</dbReference>
<comment type="catalytic activity">
    <reaction evidence="1">
        <text>ATP + protein L-histidine = ADP + protein N-phospho-L-histidine.</text>
        <dbReference type="EC" id="2.7.13.3"/>
    </reaction>
</comment>
<keyword evidence="6" id="KW-0418">Kinase</keyword>
<dbReference type="EMBL" id="SNZF01000010">
    <property type="protein sequence ID" value="TDR35195.1"/>
    <property type="molecule type" value="Genomic_DNA"/>
</dbReference>